<dbReference type="SUPFAM" id="SSF52799">
    <property type="entry name" value="(Phosphotyrosine protein) phosphatases II"/>
    <property type="match status" value="1"/>
</dbReference>
<dbReference type="Pfam" id="PF13350">
    <property type="entry name" value="Y_phosphatase3"/>
    <property type="match status" value="1"/>
</dbReference>
<evidence type="ECO:0000313" key="3">
    <source>
        <dbReference type="Proteomes" id="UP000035932"/>
    </source>
</evidence>
<proteinExistence type="predicted"/>
<protein>
    <submittedName>
        <fullName evidence="2">Protein tyrosine phosphatase</fullName>
    </submittedName>
</protein>
<evidence type="ECO:0000313" key="2">
    <source>
        <dbReference type="EMBL" id="KMO95792.1"/>
    </source>
</evidence>
<evidence type="ECO:0000259" key="1">
    <source>
        <dbReference type="PROSITE" id="PS50056"/>
    </source>
</evidence>
<dbReference type="PROSITE" id="PS00383">
    <property type="entry name" value="TYR_PHOSPHATASE_1"/>
    <property type="match status" value="1"/>
</dbReference>
<keyword evidence="3" id="KW-1185">Reference proteome</keyword>
<dbReference type="InterPro" id="IPR026893">
    <property type="entry name" value="Tyr/Ser_Pase_IphP-type"/>
</dbReference>
<dbReference type="InterPro" id="IPR016130">
    <property type="entry name" value="Tyr_Pase_AS"/>
</dbReference>
<gene>
    <name evidence="2" type="ORF">ACS04_21450</name>
</gene>
<feature type="domain" description="Tyrosine specific protein phosphatases" evidence="1">
    <location>
        <begin position="134"/>
        <end position="196"/>
    </location>
</feature>
<dbReference type="RefSeq" id="WP_048478317.1">
    <property type="nucleotide sequence ID" value="NZ_JBIRUD010000021.1"/>
</dbReference>
<dbReference type="PATRIC" id="fig|66430.4.peg.7141"/>
<dbReference type="GO" id="GO:0004721">
    <property type="term" value="F:phosphoprotein phosphatase activity"/>
    <property type="evidence" value="ECO:0007669"/>
    <property type="project" value="InterPro"/>
</dbReference>
<organism evidence="2 3">
    <name type="scientific">Streptomyces roseus</name>
    <dbReference type="NCBI Taxonomy" id="66430"/>
    <lineage>
        <taxon>Bacteria</taxon>
        <taxon>Bacillati</taxon>
        <taxon>Actinomycetota</taxon>
        <taxon>Actinomycetes</taxon>
        <taxon>Kitasatosporales</taxon>
        <taxon>Streptomycetaceae</taxon>
        <taxon>Streptomyces</taxon>
    </lineage>
</organism>
<accession>A0A0J6XNH1</accession>
<dbReference type="STRING" id="66430.ACS04_21450"/>
<dbReference type="AlphaFoldDB" id="A0A0J6XNH1"/>
<name>A0A0J6XNH1_9ACTN</name>
<dbReference type="InterPro" id="IPR000387">
    <property type="entry name" value="Tyr_Pase_dom"/>
</dbReference>
<reference evidence="2 3" key="1">
    <citation type="submission" date="2015-06" db="EMBL/GenBank/DDBJ databases">
        <title>Recapitulation of the evolution of biosynthetic gene clusters reveals hidden chemical diversity on bacterial genomes.</title>
        <authorList>
            <person name="Cruz-Morales P."/>
            <person name="Martinez-Guerrero C."/>
            <person name="Morales-Escalante M.A."/>
            <person name="Yanez-Guerra L.A."/>
            <person name="Kopp J.F."/>
            <person name="Feldmann J."/>
            <person name="Ramos-Aboites H.E."/>
            <person name="Barona-Gomez F."/>
        </authorList>
    </citation>
    <scope>NUCLEOTIDE SEQUENCE [LARGE SCALE GENOMIC DNA]</scope>
    <source>
        <strain evidence="2 3">ATCC 31245</strain>
    </source>
</reference>
<dbReference type="EMBL" id="LFML01000085">
    <property type="protein sequence ID" value="KMO95792.1"/>
    <property type="molecule type" value="Genomic_DNA"/>
</dbReference>
<dbReference type="PROSITE" id="PS50056">
    <property type="entry name" value="TYR_PHOSPHATASE_2"/>
    <property type="match status" value="1"/>
</dbReference>
<comment type="caution">
    <text evidence="2">The sequence shown here is derived from an EMBL/GenBank/DDBJ whole genome shotgun (WGS) entry which is preliminary data.</text>
</comment>
<dbReference type="Gene3D" id="3.90.190.10">
    <property type="entry name" value="Protein tyrosine phosphatase superfamily"/>
    <property type="match status" value="1"/>
</dbReference>
<dbReference type="InterPro" id="IPR029021">
    <property type="entry name" value="Prot-tyrosine_phosphatase-like"/>
</dbReference>
<dbReference type="Proteomes" id="UP000035932">
    <property type="component" value="Unassembled WGS sequence"/>
</dbReference>
<dbReference type="OrthoDB" id="1188001at2"/>
<sequence>MSDQNAGTRTTPHRRHIDFERLHNFRDLGGYRSADGRTVVWGALYRSDSLGKLAGAGGATGPGADWDRFLGLGMRTVIDLRYPWEIEAKGRVPEVERFTYANLSIEHRPYDQAAIDPGIDPWRYLADRFAEVAEDGADEIRRTIELIAAGPGPAVFHCTSGKDRTGLIAAFVLTLLGVSEEEILADFALTELATARLTADWHATNPGRVMRWPSYGRAPAQIMSLVLADLATGYGSPAEYLASRVGITPRTTARLRDRLLC</sequence>